<comment type="caution">
    <text evidence="1">The sequence shown here is derived from an EMBL/GenBank/DDBJ whole genome shotgun (WGS) entry which is preliminary data.</text>
</comment>
<dbReference type="RefSeq" id="XP_056504177.1">
    <property type="nucleotide sequence ID" value="XM_056641683.1"/>
</dbReference>
<accession>A0A9W9PB57</accession>
<dbReference type="GeneID" id="81380850"/>
<keyword evidence="2" id="KW-1185">Reference proteome</keyword>
<dbReference type="Proteomes" id="UP001147733">
    <property type="component" value="Unassembled WGS sequence"/>
</dbReference>
<dbReference type="OrthoDB" id="3439489at2759"/>
<sequence length="71" mass="7670">MESIEGSFIIEVDNQPIGIVEDNGEPQLHASLGPNPAIFTLVDGHLESGGWVLGRSLVEDRSLLPKSFLVQ</sequence>
<organism evidence="1 2">
    <name type="scientific">Penicillium citrinum</name>
    <dbReference type="NCBI Taxonomy" id="5077"/>
    <lineage>
        <taxon>Eukaryota</taxon>
        <taxon>Fungi</taxon>
        <taxon>Dikarya</taxon>
        <taxon>Ascomycota</taxon>
        <taxon>Pezizomycotina</taxon>
        <taxon>Eurotiomycetes</taxon>
        <taxon>Eurotiomycetidae</taxon>
        <taxon>Eurotiales</taxon>
        <taxon>Aspergillaceae</taxon>
        <taxon>Penicillium</taxon>
    </lineage>
</organism>
<gene>
    <name evidence="1" type="ORF">N7469_002763</name>
</gene>
<proteinExistence type="predicted"/>
<protein>
    <submittedName>
        <fullName evidence="1">Uncharacterized protein</fullName>
    </submittedName>
</protein>
<name>A0A9W9PB57_PENCI</name>
<evidence type="ECO:0000313" key="1">
    <source>
        <dbReference type="EMBL" id="KAJ5241172.1"/>
    </source>
</evidence>
<reference evidence="1" key="1">
    <citation type="submission" date="2022-11" db="EMBL/GenBank/DDBJ databases">
        <authorList>
            <person name="Petersen C."/>
        </authorList>
    </citation>
    <scope>NUCLEOTIDE SEQUENCE</scope>
    <source>
        <strain evidence="1">IBT 23319</strain>
    </source>
</reference>
<dbReference type="EMBL" id="JAPQKT010000002">
    <property type="protein sequence ID" value="KAJ5241172.1"/>
    <property type="molecule type" value="Genomic_DNA"/>
</dbReference>
<dbReference type="AlphaFoldDB" id="A0A9W9PB57"/>
<evidence type="ECO:0000313" key="2">
    <source>
        <dbReference type="Proteomes" id="UP001147733"/>
    </source>
</evidence>
<reference evidence="1" key="2">
    <citation type="journal article" date="2023" name="IMA Fungus">
        <title>Comparative genomic study of the Penicillium genus elucidates a diverse pangenome and 15 lateral gene transfer events.</title>
        <authorList>
            <person name="Petersen C."/>
            <person name="Sorensen T."/>
            <person name="Nielsen M.R."/>
            <person name="Sondergaard T.E."/>
            <person name="Sorensen J.L."/>
            <person name="Fitzpatrick D.A."/>
            <person name="Frisvad J.C."/>
            <person name="Nielsen K.L."/>
        </authorList>
    </citation>
    <scope>NUCLEOTIDE SEQUENCE</scope>
    <source>
        <strain evidence="1">IBT 23319</strain>
    </source>
</reference>